<dbReference type="EMBL" id="CP002859">
    <property type="protein sequence ID" value="AEI47317.1"/>
    <property type="molecule type" value="Genomic_DNA"/>
</dbReference>
<keyword evidence="2" id="KW-0732">Signal</keyword>
<name>A0A7U3ZHM6_RUNSL</name>
<dbReference type="RefSeq" id="WP_013926637.1">
    <property type="nucleotide sequence ID" value="NC_015703.1"/>
</dbReference>
<evidence type="ECO:0000313" key="3">
    <source>
        <dbReference type="EMBL" id="AEI47317.1"/>
    </source>
</evidence>
<dbReference type="KEGG" id="rsi:Runsl_0880"/>
<accession>A0A7U3ZHM6</accession>
<evidence type="ECO:0000256" key="1">
    <source>
        <dbReference type="SAM" id="MobiDB-lite"/>
    </source>
</evidence>
<feature type="region of interest" description="Disordered" evidence="1">
    <location>
        <begin position="145"/>
        <end position="165"/>
    </location>
</feature>
<dbReference type="Proteomes" id="UP000000493">
    <property type="component" value="Chromosome"/>
</dbReference>
<proteinExistence type="predicted"/>
<evidence type="ECO:0000256" key="2">
    <source>
        <dbReference type="SAM" id="SignalP"/>
    </source>
</evidence>
<sequence>MKSFIATAALSLLALSTIAEAQPQKEQSLVAAHLMATLPTQDVETITPAFASINIPSLLASLPTVDVAVEVPTTRVNVVALMASLPTVDENTEAPASRVNATQLMASLPTVDETSALPTVRFSASKLMASLPIMDETTVTSVLVDTNTNHSDSKDHQTSTRLTEE</sequence>
<keyword evidence="4" id="KW-1185">Reference proteome</keyword>
<reference evidence="3 4" key="2">
    <citation type="journal article" date="2012" name="Stand. Genomic Sci.">
        <title>Complete genome sequence of the aquatic bacterium Runella slithyformis type strain (LSU 4(T)).</title>
        <authorList>
            <person name="Copeland A."/>
            <person name="Zhang X."/>
            <person name="Misra M."/>
            <person name="Lapidus A."/>
            <person name="Nolan M."/>
            <person name="Lucas S."/>
            <person name="Deshpande S."/>
            <person name="Cheng J.F."/>
            <person name="Tapia R."/>
            <person name="Goodwin L.A."/>
            <person name="Pitluck S."/>
            <person name="Liolios K."/>
            <person name="Pagani I."/>
            <person name="Ivanova N."/>
            <person name="Mikhailova N."/>
            <person name="Pati A."/>
            <person name="Chen A."/>
            <person name="Palaniappan K."/>
            <person name="Land M."/>
            <person name="Hauser L."/>
            <person name="Pan C."/>
            <person name="Jeffries C.D."/>
            <person name="Detter J.C."/>
            <person name="Brambilla E.M."/>
            <person name="Rohde M."/>
            <person name="Djao O.D."/>
            <person name="Goker M."/>
            <person name="Sikorski J."/>
            <person name="Tindall B.J."/>
            <person name="Woyke T."/>
            <person name="Bristow J."/>
            <person name="Eisen J.A."/>
            <person name="Markowitz V."/>
            <person name="Hugenholtz P."/>
            <person name="Kyrpides N.C."/>
            <person name="Klenk H.P."/>
            <person name="Mavromatis K."/>
        </authorList>
    </citation>
    <scope>NUCLEOTIDE SEQUENCE [LARGE SCALE GENOMIC DNA]</scope>
    <source>
        <strain evidence="4">ATCC 29530 / DSM 19594 / LMG 11500 / NCIMB 11436 / LSU 4</strain>
    </source>
</reference>
<feature type="compositionally biased region" description="Basic and acidic residues" evidence="1">
    <location>
        <begin position="151"/>
        <end position="165"/>
    </location>
</feature>
<gene>
    <name evidence="3" type="ordered locus">Runsl_0880</name>
</gene>
<protein>
    <submittedName>
        <fullName evidence="3">Uncharacterized protein</fullName>
    </submittedName>
</protein>
<dbReference type="AlphaFoldDB" id="A0A7U3ZHM6"/>
<organism evidence="3 4">
    <name type="scientific">Runella slithyformis (strain ATCC 29530 / DSM 19594 / LMG 11500 / NCIMB 11436 / LSU 4)</name>
    <dbReference type="NCBI Taxonomy" id="761193"/>
    <lineage>
        <taxon>Bacteria</taxon>
        <taxon>Pseudomonadati</taxon>
        <taxon>Bacteroidota</taxon>
        <taxon>Cytophagia</taxon>
        <taxon>Cytophagales</taxon>
        <taxon>Spirosomataceae</taxon>
        <taxon>Runella</taxon>
    </lineage>
</organism>
<feature type="chain" id="PRO_5031321235" evidence="2">
    <location>
        <begin position="22"/>
        <end position="165"/>
    </location>
</feature>
<evidence type="ECO:0000313" key="4">
    <source>
        <dbReference type="Proteomes" id="UP000000493"/>
    </source>
</evidence>
<feature type="signal peptide" evidence="2">
    <location>
        <begin position="1"/>
        <end position="21"/>
    </location>
</feature>
<reference evidence="4" key="1">
    <citation type="submission" date="2011-06" db="EMBL/GenBank/DDBJ databases">
        <title>The complete genome of chromosome of Runella slithyformis DSM 19594.</title>
        <authorList>
            <consortium name="US DOE Joint Genome Institute (JGI-PGF)"/>
            <person name="Lucas S."/>
            <person name="Han J."/>
            <person name="Lapidus A."/>
            <person name="Bruce D."/>
            <person name="Goodwin L."/>
            <person name="Pitluck S."/>
            <person name="Peters L."/>
            <person name="Kyrpides N."/>
            <person name="Mavromatis K."/>
            <person name="Ivanova N."/>
            <person name="Ovchinnikova G."/>
            <person name="Zhang X."/>
            <person name="Misra M."/>
            <person name="Detter J.C."/>
            <person name="Tapia R."/>
            <person name="Han C."/>
            <person name="Land M."/>
            <person name="Hauser L."/>
            <person name="Markowitz V."/>
            <person name="Cheng J.-F."/>
            <person name="Hugenholtz P."/>
            <person name="Woyke T."/>
            <person name="Wu D."/>
            <person name="Tindall B."/>
            <person name="Faehrich R."/>
            <person name="Brambilla E."/>
            <person name="Klenk H.-P."/>
            <person name="Eisen J.A."/>
        </authorList>
    </citation>
    <scope>NUCLEOTIDE SEQUENCE [LARGE SCALE GENOMIC DNA]</scope>
    <source>
        <strain evidence="4">ATCC 29530 / DSM 19594 / LMG 11500 / NCIMB 11436 / LSU 4</strain>
    </source>
</reference>